<dbReference type="HAMAP" id="MF_01928">
    <property type="entry name" value="PurK"/>
    <property type="match status" value="1"/>
</dbReference>
<dbReference type="EMBL" id="PQWY01000002">
    <property type="protein sequence ID" value="PPK33484.1"/>
    <property type="molecule type" value="Genomic_DNA"/>
</dbReference>
<dbReference type="SUPFAM" id="SSF52440">
    <property type="entry name" value="PreATP-grasp domain"/>
    <property type="match status" value="1"/>
</dbReference>
<feature type="binding site" evidence="5">
    <location>
        <begin position="256"/>
        <end position="257"/>
    </location>
    <ligand>
        <name>ATP</name>
        <dbReference type="ChEBI" id="CHEBI:30616"/>
    </ligand>
</feature>
<dbReference type="OrthoDB" id="9804625at2"/>
<evidence type="ECO:0000256" key="6">
    <source>
        <dbReference type="RuleBase" id="RU361200"/>
    </source>
</evidence>
<keyword evidence="4 5" id="KW-0067">ATP-binding</keyword>
<protein>
    <recommendedName>
        <fullName evidence="5 6">N5-carboxyaminoimidazole ribonucleotide synthase</fullName>
        <shortName evidence="5 6">N5-CAIR synthase</shortName>
        <ecNumber evidence="5 6">6.3.4.18</ecNumber>
    </recommendedName>
    <alternativeName>
        <fullName evidence="5 6">5-(carboxyamino)imidazole ribonucleotide synthetase</fullName>
    </alternativeName>
</protein>
<dbReference type="NCBIfam" id="TIGR01161">
    <property type="entry name" value="purK"/>
    <property type="match status" value="1"/>
</dbReference>
<organism evidence="7 8">
    <name type="scientific">Legionella pneumophila</name>
    <dbReference type="NCBI Taxonomy" id="446"/>
    <lineage>
        <taxon>Bacteria</taxon>
        <taxon>Pseudomonadati</taxon>
        <taxon>Pseudomonadota</taxon>
        <taxon>Gammaproteobacteria</taxon>
        <taxon>Legionellales</taxon>
        <taxon>Legionellaceae</taxon>
        <taxon>Legionella</taxon>
    </lineage>
</organism>
<evidence type="ECO:0000256" key="5">
    <source>
        <dbReference type="HAMAP-Rule" id="MF_01928"/>
    </source>
</evidence>
<comment type="catalytic activity">
    <reaction evidence="5 6">
        <text>5-amino-1-(5-phospho-beta-D-ribosyl)imidazole + hydrogencarbonate + ATP = 5-carboxyamino-1-(5-phospho-D-ribosyl)imidazole + ADP + phosphate + 2 H(+)</text>
        <dbReference type="Rhea" id="RHEA:19317"/>
        <dbReference type="ChEBI" id="CHEBI:15378"/>
        <dbReference type="ChEBI" id="CHEBI:17544"/>
        <dbReference type="ChEBI" id="CHEBI:30616"/>
        <dbReference type="ChEBI" id="CHEBI:43474"/>
        <dbReference type="ChEBI" id="CHEBI:58730"/>
        <dbReference type="ChEBI" id="CHEBI:137981"/>
        <dbReference type="ChEBI" id="CHEBI:456216"/>
        <dbReference type="EC" id="6.3.4.18"/>
    </reaction>
</comment>
<reference evidence="7 8" key="1">
    <citation type="submission" date="2018-02" db="EMBL/GenBank/DDBJ databases">
        <title>Draft genome sequences of four Legionella pneumophila clinical strains isolated in Ontario.</title>
        <authorList>
            <person name="Fortuna A."/>
            <person name="Ramnarine R."/>
            <person name="Li A."/>
            <person name="Frantz C."/>
            <person name="Mallo G."/>
        </authorList>
    </citation>
    <scope>NUCLEOTIDE SEQUENCE [LARGE SCALE GENOMIC DNA]</scope>
    <source>
        <strain evidence="7 8">LG61</strain>
    </source>
</reference>
<comment type="pathway">
    <text evidence="5 6">Purine metabolism; IMP biosynthesis via de novo pathway; 5-amino-1-(5-phospho-D-ribosyl)imidazole-4-carboxylate from 5-amino-1-(5-phospho-D-ribosyl)imidazole (N5-CAIR route): step 1/2.</text>
</comment>
<keyword evidence="3 5" id="KW-0658">Purine biosynthesis</keyword>
<proteinExistence type="inferred from homology"/>
<evidence type="ECO:0000256" key="3">
    <source>
        <dbReference type="ARBA" id="ARBA00022755"/>
    </source>
</evidence>
<dbReference type="Pfam" id="PF22660">
    <property type="entry name" value="RS_preATP-grasp-like"/>
    <property type="match status" value="1"/>
</dbReference>
<sequence length="372" mass="41382">MKLGILGGGQLARMLALAAYPLEIHTVCLDPSPDACAGELTKLITSDFTDELALKQFVSEVDCVTIETENIPFACAELVAQIKPFYPSTQALKITQDRLYEKSFFRSLNIPTPEFLPIESENELTQAVSDIGIPAVLKTRRFGYDGKGQYVLRSQADVSKSWGLLGSQPLILEELIPFESEFSLIAVRNTSGETSFYPLIKNHHRKGILHFSEAPVHHHTLQQEAQTHAVKILEALNYVGVLTIEFFYRDNQLIANEIAPRVHNSGHWTIEGAHTSQFENHLRALFDLPLGSTEVLGSCFLLNCIGNLLPLEPCLSIPGVHYHAYGKTPRPDRKVGHVTLVDTQMERYAKSKDILLEISSAAESEKTSDDSR</sequence>
<dbReference type="GO" id="GO:0005524">
    <property type="term" value="F:ATP binding"/>
    <property type="evidence" value="ECO:0007669"/>
    <property type="project" value="UniProtKB-UniRule"/>
</dbReference>
<evidence type="ECO:0000256" key="1">
    <source>
        <dbReference type="ARBA" id="ARBA00022598"/>
    </source>
</evidence>
<evidence type="ECO:0000313" key="7">
    <source>
        <dbReference type="EMBL" id="PPK33484.1"/>
    </source>
</evidence>
<comment type="function">
    <text evidence="6">Catalyzes the ATP-dependent conversion of 5-aminoimidazole ribonucleotide (AIR) and HCO(3)- to N5-carboxyaminoimidazole ribonucleotide (N5-CAIR).</text>
</comment>
<evidence type="ECO:0000256" key="2">
    <source>
        <dbReference type="ARBA" id="ARBA00022741"/>
    </source>
</evidence>
<feature type="binding site" evidence="5">
    <location>
        <begin position="143"/>
        <end position="149"/>
    </location>
    <ligand>
        <name>ATP</name>
        <dbReference type="ChEBI" id="CHEBI:30616"/>
    </ligand>
</feature>
<feature type="binding site" evidence="5">
    <location>
        <position position="181"/>
    </location>
    <ligand>
        <name>ATP</name>
        <dbReference type="ChEBI" id="CHEBI:30616"/>
    </ligand>
</feature>
<feature type="binding site" evidence="5">
    <location>
        <position position="98"/>
    </location>
    <ligand>
        <name>ATP</name>
        <dbReference type="ChEBI" id="CHEBI:30616"/>
    </ligand>
</feature>
<dbReference type="InterPro" id="IPR011054">
    <property type="entry name" value="Rudment_hybrid_motif"/>
</dbReference>
<dbReference type="PANTHER" id="PTHR11609">
    <property type="entry name" value="PURINE BIOSYNTHESIS PROTEIN 6/7, PUR6/7"/>
    <property type="match status" value="1"/>
</dbReference>
<dbReference type="GO" id="GO:0004638">
    <property type="term" value="F:phosphoribosylaminoimidazole carboxylase activity"/>
    <property type="evidence" value="ECO:0007669"/>
    <property type="project" value="InterPro"/>
</dbReference>
<feature type="binding site" evidence="5">
    <location>
        <position position="204"/>
    </location>
    <ligand>
        <name>ATP</name>
        <dbReference type="ChEBI" id="CHEBI:30616"/>
    </ligand>
</feature>
<dbReference type="AlphaFoldDB" id="A0A2S6F7R8"/>
<dbReference type="PROSITE" id="PS50975">
    <property type="entry name" value="ATP_GRASP"/>
    <property type="match status" value="1"/>
</dbReference>
<comment type="caution">
    <text evidence="7">The sequence shown here is derived from an EMBL/GenBank/DDBJ whole genome shotgun (WGS) entry which is preliminary data.</text>
</comment>
<dbReference type="InterPro" id="IPR040686">
    <property type="entry name" value="PurK_C"/>
</dbReference>
<dbReference type="InterPro" id="IPR013815">
    <property type="entry name" value="ATP_grasp_subdomain_1"/>
</dbReference>
<keyword evidence="1 5" id="KW-0436">Ligase</keyword>
<comment type="similarity">
    <text evidence="5 6">Belongs to the PurK/PurT family.</text>
</comment>
<dbReference type="InterPro" id="IPR005875">
    <property type="entry name" value="PurK"/>
</dbReference>
<dbReference type="PANTHER" id="PTHR11609:SF5">
    <property type="entry name" value="PHOSPHORIBOSYLAMINOIMIDAZOLE CARBOXYLASE"/>
    <property type="match status" value="1"/>
</dbReference>
<dbReference type="Pfam" id="PF17769">
    <property type="entry name" value="PurK_C"/>
    <property type="match status" value="1"/>
</dbReference>
<dbReference type="GO" id="GO:0034028">
    <property type="term" value="F:5-(carboxyamino)imidazole ribonucleotide synthase activity"/>
    <property type="evidence" value="ECO:0007669"/>
    <property type="project" value="UniProtKB-UniRule"/>
</dbReference>
<dbReference type="SUPFAM" id="SSF51246">
    <property type="entry name" value="Rudiment single hybrid motif"/>
    <property type="match status" value="1"/>
</dbReference>
<feature type="binding site" evidence="5">
    <location>
        <begin position="173"/>
        <end position="176"/>
    </location>
    <ligand>
        <name>ATP</name>
        <dbReference type="ChEBI" id="CHEBI:30616"/>
    </ligand>
</feature>
<comment type="subunit">
    <text evidence="5 6">Homodimer.</text>
</comment>
<evidence type="ECO:0000313" key="8">
    <source>
        <dbReference type="Proteomes" id="UP000239239"/>
    </source>
</evidence>
<dbReference type="FunFam" id="3.30.1490.20:FF:000015">
    <property type="entry name" value="N5-carboxyaminoimidazole ribonucleotide synthase"/>
    <property type="match status" value="1"/>
</dbReference>
<dbReference type="GO" id="GO:0005829">
    <property type="term" value="C:cytosol"/>
    <property type="evidence" value="ECO:0007669"/>
    <property type="project" value="TreeGrafter"/>
</dbReference>
<dbReference type="Gene3D" id="3.40.50.20">
    <property type="match status" value="1"/>
</dbReference>
<dbReference type="NCBIfam" id="NF004679">
    <property type="entry name" value="PRK06019.1-5"/>
    <property type="match status" value="1"/>
</dbReference>
<dbReference type="NCBIfam" id="NF004676">
    <property type="entry name" value="PRK06019.1-2"/>
    <property type="match status" value="1"/>
</dbReference>
<dbReference type="Gene3D" id="3.30.1490.20">
    <property type="entry name" value="ATP-grasp fold, A domain"/>
    <property type="match status" value="1"/>
</dbReference>
<dbReference type="UniPathway" id="UPA00074">
    <property type="reaction ID" value="UER00942"/>
</dbReference>
<dbReference type="RefSeq" id="WP_050598570.1">
    <property type="nucleotide sequence ID" value="NZ_CP017601.1"/>
</dbReference>
<dbReference type="GO" id="GO:0006189">
    <property type="term" value="P:'de novo' IMP biosynthetic process"/>
    <property type="evidence" value="ECO:0007669"/>
    <property type="project" value="UniProtKB-UniRule"/>
</dbReference>
<dbReference type="EC" id="6.3.4.18" evidence="5 6"/>
<dbReference type="InterPro" id="IPR054350">
    <property type="entry name" value="PurT/PurK_preATP-grasp"/>
</dbReference>
<dbReference type="Proteomes" id="UP000239239">
    <property type="component" value="Unassembled WGS sequence"/>
</dbReference>
<dbReference type="InterPro" id="IPR016185">
    <property type="entry name" value="PreATP-grasp_dom_sf"/>
</dbReference>
<evidence type="ECO:0000256" key="4">
    <source>
        <dbReference type="ARBA" id="ARBA00022840"/>
    </source>
</evidence>
<name>A0A2S6F7R8_LEGPN</name>
<keyword evidence="2 5" id="KW-0547">Nucleotide-binding</keyword>
<dbReference type="Gene3D" id="3.30.470.20">
    <property type="entry name" value="ATP-grasp fold, B domain"/>
    <property type="match status" value="1"/>
</dbReference>
<dbReference type="InterPro" id="IPR003135">
    <property type="entry name" value="ATP-grasp_carboxylate-amine"/>
</dbReference>
<dbReference type="InterPro" id="IPR011761">
    <property type="entry name" value="ATP-grasp"/>
</dbReference>
<feature type="binding site" evidence="5">
    <location>
        <position position="138"/>
    </location>
    <ligand>
        <name>ATP</name>
        <dbReference type="ChEBI" id="CHEBI:30616"/>
    </ligand>
</feature>
<dbReference type="Pfam" id="PF02222">
    <property type="entry name" value="ATP-grasp"/>
    <property type="match status" value="1"/>
</dbReference>
<gene>
    <name evidence="5 6" type="primary">purK</name>
    <name evidence="7" type="ORF">C3928_01760</name>
</gene>
<comment type="function">
    <text evidence="5">Catalyzes the ATP-dependent conversion of 5-aminoimidazole ribonucleotide (AIR) and HCO(3)(-) to N5-carboxyaminoimidazole ribonucleotide (N5-CAIR).</text>
</comment>
<dbReference type="GO" id="GO:0046872">
    <property type="term" value="F:metal ion binding"/>
    <property type="evidence" value="ECO:0007669"/>
    <property type="project" value="InterPro"/>
</dbReference>
<accession>A0A2S6F7R8</accession>
<dbReference type="SUPFAM" id="SSF56059">
    <property type="entry name" value="Glutathione synthetase ATP-binding domain-like"/>
    <property type="match status" value="1"/>
</dbReference>